<organism evidence="2 3">
    <name type="scientific">Thalassiosira oceanica</name>
    <name type="common">Marine diatom</name>
    <dbReference type="NCBI Taxonomy" id="159749"/>
    <lineage>
        <taxon>Eukaryota</taxon>
        <taxon>Sar</taxon>
        <taxon>Stramenopiles</taxon>
        <taxon>Ochrophyta</taxon>
        <taxon>Bacillariophyta</taxon>
        <taxon>Coscinodiscophyceae</taxon>
        <taxon>Thalassiosirophycidae</taxon>
        <taxon>Thalassiosirales</taxon>
        <taxon>Thalassiosiraceae</taxon>
        <taxon>Thalassiosira</taxon>
    </lineage>
</organism>
<feature type="compositionally biased region" description="Basic and acidic residues" evidence="1">
    <location>
        <begin position="105"/>
        <end position="117"/>
    </location>
</feature>
<feature type="compositionally biased region" description="Polar residues" evidence="1">
    <location>
        <begin position="682"/>
        <end position="704"/>
    </location>
</feature>
<evidence type="ECO:0000313" key="2">
    <source>
        <dbReference type="EMBL" id="EJK59737.1"/>
    </source>
</evidence>
<name>K0SMR0_THAOC</name>
<feature type="region of interest" description="Disordered" evidence="1">
    <location>
        <begin position="645"/>
        <end position="726"/>
    </location>
</feature>
<reference evidence="2 3" key="1">
    <citation type="journal article" date="2012" name="Genome Biol.">
        <title>Genome and low-iron response of an oceanic diatom adapted to chronic iron limitation.</title>
        <authorList>
            <person name="Lommer M."/>
            <person name="Specht M."/>
            <person name="Roy A.S."/>
            <person name="Kraemer L."/>
            <person name="Andreson R."/>
            <person name="Gutowska M.A."/>
            <person name="Wolf J."/>
            <person name="Bergner S.V."/>
            <person name="Schilhabel M.B."/>
            <person name="Klostermeier U.C."/>
            <person name="Beiko R.G."/>
            <person name="Rosenstiel P."/>
            <person name="Hippler M."/>
            <person name="Laroche J."/>
        </authorList>
    </citation>
    <scope>NUCLEOTIDE SEQUENCE [LARGE SCALE GENOMIC DNA]</scope>
    <source>
        <strain evidence="2 3">CCMP1005</strain>
    </source>
</reference>
<evidence type="ECO:0000256" key="1">
    <source>
        <dbReference type="SAM" id="MobiDB-lite"/>
    </source>
</evidence>
<dbReference type="eggNOG" id="ENOG502QZ60">
    <property type="taxonomic scope" value="Eukaryota"/>
</dbReference>
<dbReference type="OrthoDB" id="10688656at2759"/>
<accession>K0SMR0</accession>
<protein>
    <submittedName>
        <fullName evidence="2">Uncharacterized protein</fullName>
    </submittedName>
</protein>
<feature type="region of interest" description="Disordered" evidence="1">
    <location>
        <begin position="857"/>
        <end position="898"/>
    </location>
</feature>
<dbReference type="EMBL" id="AGNL01022411">
    <property type="protein sequence ID" value="EJK59737.1"/>
    <property type="molecule type" value="Genomic_DNA"/>
</dbReference>
<feature type="region of interest" description="Disordered" evidence="1">
    <location>
        <begin position="102"/>
        <end position="159"/>
    </location>
</feature>
<sequence>MRGIVEGGGVPPPPPHVKLIRDRATDVVSYLDEESLRNAACSCLFLNGAVEALRESRARRGPTTFATPPRRDTNKMDAVASLTGNEERLTKYDEFMAYLSSGPKASDKEKKNTDKTSPRSVAGGLTGKATVDDINQPSFSSAPDVPKDASDEEDELDGGGQHSLLLAIDAFDKEITSNNARPAKDERRSDEGAESKPDNSDSIGTMKKVDLLSVEDQSDQLVLAFNSKRLAGTPISFLTAPSVSENCRHSEVEGDANSSELDNVDGDNTALVQEKLAALPTSLSLGTTASSTECDGYSPARFFTKEGGIITLGRVQCNRNESSDAHQTMSLGTSIDVDAIERDATITPLATETSFESCQSGSIFDENQYDDIGEIPMKASSVSRQSRRNMLPVVDETAVPHLPPALDVPALDESQARESRFSRDYLVAEQNHDGDASDIMGQFTPQLLTDFMSELMVSAKHAANLVFTDGGRGSRAYLPANDIDDDGPIKIGEKFYSHNEALQLWRKAKIKLEDQYCQIDDRGNVKYKKVSFLEKSSVLGEEVEEVGELSEEELLRRRTLWREARNRQVQHDIDDNGNARVERAAFFEKNSVFKEEPSCEGYELKRSRQTPEEDGEAVSLNDLIRAYTIFEARKRSVESAMSADKTAVAQNAHVTREATNVREVSEEPTNDDAKPSDVDVNSIKTGPNSERSDFESQASGSNVDTTTDEESISTSENSQDASDLVNVNGCNFSATHTSDQESALRQISNSSELTPTIANQNAEKDSEAASVANDSVLGSTYGLELTASSVGSGMKAKFISGGEVHSVNSFGVKSKQENDAAMGSQHGTEVLLQKPKLSSARKPRKLASHNFIVAKAANKAAQRPGQPSRLHKLSASSLKLQKKAGSTLPKLFHKPGRV</sequence>
<proteinExistence type="predicted"/>
<feature type="compositionally biased region" description="Basic and acidic residues" evidence="1">
    <location>
        <begin position="654"/>
        <end position="677"/>
    </location>
</feature>
<feature type="compositionally biased region" description="Basic and acidic residues" evidence="1">
    <location>
        <begin position="182"/>
        <end position="199"/>
    </location>
</feature>
<gene>
    <name evidence="2" type="ORF">THAOC_20003</name>
</gene>
<keyword evidence="3" id="KW-1185">Reference proteome</keyword>
<comment type="caution">
    <text evidence="2">The sequence shown here is derived from an EMBL/GenBank/DDBJ whole genome shotgun (WGS) entry which is preliminary data.</text>
</comment>
<evidence type="ECO:0000313" key="3">
    <source>
        <dbReference type="Proteomes" id="UP000266841"/>
    </source>
</evidence>
<dbReference type="AlphaFoldDB" id="K0SMR0"/>
<feature type="region of interest" description="Disordered" evidence="1">
    <location>
        <begin position="175"/>
        <end position="204"/>
    </location>
</feature>
<dbReference type="Proteomes" id="UP000266841">
    <property type="component" value="Unassembled WGS sequence"/>
</dbReference>